<feature type="transmembrane region" description="Helical" evidence="1">
    <location>
        <begin position="66"/>
        <end position="86"/>
    </location>
</feature>
<dbReference type="OrthoDB" id="6417832at2759"/>
<keyword evidence="3" id="KW-1185">Reference proteome</keyword>
<dbReference type="EMBL" id="BGPR01000768">
    <property type="protein sequence ID" value="GBM34742.1"/>
    <property type="molecule type" value="Genomic_DNA"/>
</dbReference>
<comment type="caution">
    <text evidence="2">The sequence shown here is derived from an EMBL/GenBank/DDBJ whole genome shotgun (WGS) entry which is preliminary data.</text>
</comment>
<keyword evidence="1" id="KW-0812">Transmembrane</keyword>
<evidence type="ECO:0000313" key="3">
    <source>
        <dbReference type="Proteomes" id="UP000499080"/>
    </source>
</evidence>
<reference evidence="2 3" key="1">
    <citation type="journal article" date="2019" name="Sci. Rep.">
        <title>Orb-weaving spider Araneus ventricosus genome elucidates the spidroin gene catalogue.</title>
        <authorList>
            <person name="Kono N."/>
            <person name="Nakamura H."/>
            <person name="Ohtoshi R."/>
            <person name="Moran D.A.P."/>
            <person name="Shinohara A."/>
            <person name="Yoshida Y."/>
            <person name="Fujiwara M."/>
            <person name="Mori M."/>
            <person name="Tomita M."/>
            <person name="Arakawa K."/>
        </authorList>
    </citation>
    <scope>NUCLEOTIDE SEQUENCE [LARGE SCALE GENOMIC DNA]</scope>
</reference>
<feature type="transmembrane region" description="Helical" evidence="1">
    <location>
        <begin position="12"/>
        <end position="30"/>
    </location>
</feature>
<proteinExistence type="predicted"/>
<dbReference type="AlphaFoldDB" id="A0A4Y2EZP4"/>
<feature type="transmembrane region" description="Helical" evidence="1">
    <location>
        <begin position="106"/>
        <end position="128"/>
    </location>
</feature>
<accession>A0A4Y2EZP4</accession>
<protein>
    <submittedName>
        <fullName evidence="2">Uncharacterized protein</fullName>
    </submittedName>
</protein>
<dbReference type="Proteomes" id="UP000499080">
    <property type="component" value="Unassembled WGS sequence"/>
</dbReference>
<gene>
    <name evidence="2" type="ORF">AVEN_208902_1</name>
</gene>
<keyword evidence="1" id="KW-0472">Membrane</keyword>
<organism evidence="2 3">
    <name type="scientific">Araneus ventricosus</name>
    <name type="common">Orbweaver spider</name>
    <name type="synonym">Epeira ventricosa</name>
    <dbReference type="NCBI Taxonomy" id="182803"/>
    <lineage>
        <taxon>Eukaryota</taxon>
        <taxon>Metazoa</taxon>
        <taxon>Ecdysozoa</taxon>
        <taxon>Arthropoda</taxon>
        <taxon>Chelicerata</taxon>
        <taxon>Arachnida</taxon>
        <taxon>Araneae</taxon>
        <taxon>Araneomorphae</taxon>
        <taxon>Entelegynae</taxon>
        <taxon>Araneoidea</taxon>
        <taxon>Araneidae</taxon>
        <taxon>Araneus</taxon>
    </lineage>
</organism>
<name>A0A4Y2EZP4_ARAVE</name>
<evidence type="ECO:0000256" key="1">
    <source>
        <dbReference type="SAM" id="Phobius"/>
    </source>
</evidence>
<sequence>MEETRPAPELLLAQLVLSAVLMFLVGHATYEGEYPIPEFKYEVHWGRPVFLEEGQRRGVVIREFRAAYTVLLLMAVSSAYFFTNLLLYGTLKLMRDPMPMYKTTLILTQDVVFCFLMFLCSICVLAYPGERAVKTRETEILIASGISIFCCVSSGVGVYYSYKFYKGLYSNQESN</sequence>
<feature type="transmembrane region" description="Helical" evidence="1">
    <location>
        <begin position="140"/>
        <end position="162"/>
    </location>
</feature>
<keyword evidence="1" id="KW-1133">Transmembrane helix</keyword>
<evidence type="ECO:0000313" key="2">
    <source>
        <dbReference type="EMBL" id="GBM34742.1"/>
    </source>
</evidence>